<protein>
    <submittedName>
        <fullName evidence="3">Uncharacterized protein</fullName>
    </submittedName>
</protein>
<evidence type="ECO:0000313" key="3">
    <source>
        <dbReference type="EMBL" id="PPJ62545.1"/>
    </source>
</evidence>
<name>A0A2S6CRY7_9CYAN</name>
<keyword evidence="2" id="KW-1133">Transmembrane helix</keyword>
<dbReference type="Proteomes" id="UP000239589">
    <property type="component" value="Unassembled WGS sequence"/>
</dbReference>
<reference evidence="3 4" key="1">
    <citation type="submission" date="2018-02" db="EMBL/GenBank/DDBJ databases">
        <title>Discovery of a pederin family compound in a non-symbiotic bloom-forming cyanobacterium.</title>
        <authorList>
            <person name="Kust A."/>
            <person name="Mares J."/>
            <person name="Jokela J."/>
            <person name="Urajova P."/>
            <person name="Hajek J."/>
            <person name="Saurav K."/>
            <person name="Voracova K."/>
            <person name="Fewer D.P."/>
            <person name="Haapaniemi E."/>
            <person name="Permi P."/>
            <person name="Rehakova K."/>
            <person name="Sivonen K."/>
            <person name="Hrouzek P."/>
        </authorList>
    </citation>
    <scope>NUCLEOTIDE SEQUENCE [LARGE SCALE GENOMIC DNA]</scope>
    <source>
        <strain evidence="3 4">CHARLIE-1</strain>
    </source>
</reference>
<dbReference type="EMBL" id="PGEM01000110">
    <property type="protein sequence ID" value="PPJ62545.1"/>
    <property type="molecule type" value="Genomic_DNA"/>
</dbReference>
<feature type="coiled-coil region" evidence="1">
    <location>
        <begin position="152"/>
        <end position="186"/>
    </location>
</feature>
<keyword evidence="2" id="KW-0472">Membrane</keyword>
<dbReference type="AlphaFoldDB" id="A0A2S6CRY7"/>
<keyword evidence="2" id="KW-0812">Transmembrane</keyword>
<proteinExistence type="predicted"/>
<comment type="caution">
    <text evidence="3">The sequence shown here is derived from an EMBL/GenBank/DDBJ whole genome shotgun (WGS) entry which is preliminary data.</text>
</comment>
<feature type="transmembrane region" description="Helical" evidence="2">
    <location>
        <begin position="6"/>
        <end position="26"/>
    </location>
</feature>
<organism evidence="3 4">
    <name type="scientific">Cuspidothrix issatschenkoi CHARLIE-1</name>
    <dbReference type="NCBI Taxonomy" id="2052836"/>
    <lineage>
        <taxon>Bacteria</taxon>
        <taxon>Bacillati</taxon>
        <taxon>Cyanobacteriota</taxon>
        <taxon>Cyanophyceae</taxon>
        <taxon>Nostocales</taxon>
        <taxon>Aphanizomenonaceae</taxon>
        <taxon>Cuspidothrix</taxon>
    </lineage>
</organism>
<gene>
    <name evidence="3" type="ORF">CUN59_14925</name>
</gene>
<evidence type="ECO:0000256" key="2">
    <source>
        <dbReference type="SAM" id="Phobius"/>
    </source>
</evidence>
<evidence type="ECO:0000313" key="4">
    <source>
        <dbReference type="Proteomes" id="UP000239589"/>
    </source>
</evidence>
<sequence>MIERGISMITITILIGVILILSYLLFREHNKPQLNIDTQDVQNIAKYNLITKVFLDVFSQFQQLNTKVEILTDDNESLNQQIQKLEQQVNTLLQECQTTLESNNKLQIQNTIFTQRNQVLETNQKLFIQKLGGIVYQENLEDKTWDLVLDKVQVLMNERNEAVVKIQAVNQEVEVIKQKNELLIKEKDTFNQSLEVLKSIISTKENEINSLIPKLRVLEFRCEGLVKDLQSKTDNTIELQQIKNELKNLQNVIIQKDDLIHGLELEKDEDLQKISLLEASVNFKKSNCELLIQEKLSLNSRVQQLEDEIRGLNNKPINGDIERLESEILKKDHEIKKLEIEKNQNIQKINQLEISVAAKESQLKTAIENSKNHIQKLEEEKDSLTEKLRDAEWKLSKINVGDNSGLIEELRKQIDQKNDVIKKLKSEKSEIIESFNKFRIIFNETEYQLELVIREKFDLDKRVKELERKNSELKDDILFLNDKLKDRELEISELKQDLSLMSQYADDLEQYAEDLENYYLEKLDTYTYTSNINELEELQKQIYEKDTCIRQLKVKLENCLDLINITEVEDIKKQIDKKNAYILNLKLSHDGEIDIDLNIISSLENSLYEEQRNVKHLRGVIRQLKKYIRHLRKLNVRFPEPL</sequence>
<feature type="coiled-coil region" evidence="1">
    <location>
        <begin position="232"/>
        <end position="259"/>
    </location>
</feature>
<feature type="coiled-coil region" evidence="1">
    <location>
        <begin position="288"/>
        <end position="521"/>
    </location>
</feature>
<accession>A0A2S6CRY7</accession>
<evidence type="ECO:0000256" key="1">
    <source>
        <dbReference type="SAM" id="Coils"/>
    </source>
</evidence>
<keyword evidence="1" id="KW-0175">Coiled coil</keyword>
<keyword evidence="4" id="KW-1185">Reference proteome</keyword>
<feature type="coiled-coil region" evidence="1">
    <location>
        <begin position="61"/>
        <end position="102"/>
    </location>
</feature>